<dbReference type="RefSeq" id="WP_086090099.1">
    <property type="nucleotide sequence ID" value="NZ_CP021112.1"/>
</dbReference>
<dbReference type="SMART" id="SM00507">
    <property type="entry name" value="HNHc"/>
    <property type="match status" value="1"/>
</dbReference>
<dbReference type="CDD" id="cd00085">
    <property type="entry name" value="HNHc"/>
    <property type="match status" value="1"/>
</dbReference>
<dbReference type="Gene3D" id="1.10.30.50">
    <property type="match status" value="1"/>
</dbReference>
<dbReference type="Proteomes" id="UP000194137">
    <property type="component" value="Chromosome"/>
</dbReference>
<gene>
    <name evidence="1" type="ORF">CAK95_23335</name>
</gene>
<protein>
    <submittedName>
        <fullName evidence="1">Uncharacterized protein</fullName>
    </submittedName>
</protein>
<keyword evidence="2" id="KW-1185">Reference proteome</keyword>
<dbReference type="InterPro" id="IPR003615">
    <property type="entry name" value="HNH_nuc"/>
</dbReference>
<dbReference type="KEGG" id="psin:CAK95_23335"/>
<dbReference type="OrthoDB" id="5292295at2"/>
<dbReference type="InterPro" id="IPR002711">
    <property type="entry name" value="HNH"/>
</dbReference>
<dbReference type="GO" id="GO:0004519">
    <property type="term" value="F:endonuclease activity"/>
    <property type="evidence" value="ECO:0007669"/>
    <property type="project" value="InterPro"/>
</dbReference>
<name>A0A1W6ZWE3_9HYPH</name>
<proteinExistence type="predicted"/>
<dbReference type="GO" id="GO:0008270">
    <property type="term" value="F:zinc ion binding"/>
    <property type="evidence" value="ECO:0007669"/>
    <property type="project" value="InterPro"/>
</dbReference>
<reference evidence="1 2" key="1">
    <citation type="submission" date="2017-05" db="EMBL/GenBank/DDBJ databases">
        <title>Full genome sequence of Pseudorhodoplanes sinuspersici.</title>
        <authorList>
            <person name="Dastgheib S.M.M."/>
            <person name="Shavandi M."/>
            <person name="Tirandaz H."/>
        </authorList>
    </citation>
    <scope>NUCLEOTIDE SEQUENCE [LARGE SCALE GENOMIC DNA]</scope>
    <source>
        <strain evidence="1 2">RIPI110</strain>
    </source>
</reference>
<dbReference type="AlphaFoldDB" id="A0A1W6ZWE3"/>
<evidence type="ECO:0000313" key="2">
    <source>
        <dbReference type="Proteomes" id="UP000194137"/>
    </source>
</evidence>
<organism evidence="1 2">
    <name type="scientific">Pseudorhodoplanes sinuspersici</name>
    <dbReference type="NCBI Taxonomy" id="1235591"/>
    <lineage>
        <taxon>Bacteria</taxon>
        <taxon>Pseudomonadati</taxon>
        <taxon>Pseudomonadota</taxon>
        <taxon>Alphaproteobacteria</taxon>
        <taxon>Hyphomicrobiales</taxon>
        <taxon>Pseudorhodoplanes</taxon>
    </lineage>
</organism>
<dbReference type="STRING" id="1235591.CAK95_23335"/>
<evidence type="ECO:0000313" key="1">
    <source>
        <dbReference type="EMBL" id="ARQ01707.1"/>
    </source>
</evidence>
<dbReference type="Pfam" id="PF01844">
    <property type="entry name" value="HNH"/>
    <property type="match status" value="1"/>
</dbReference>
<dbReference type="GO" id="GO:0003676">
    <property type="term" value="F:nucleic acid binding"/>
    <property type="evidence" value="ECO:0007669"/>
    <property type="project" value="InterPro"/>
</dbReference>
<sequence>MALNEYFRHSAAVIRDKRWPALRLAAKRRDGFKCVKCSAVGRLEVDHIKPVRTDPELAFELTNLQTLCVPCHSAKTKIECGFGNEVSPARAAWRDLLATMAKPQPKESLCLSL</sequence>
<dbReference type="EMBL" id="CP021112">
    <property type="protein sequence ID" value="ARQ01707.1"/>
    <property type="molecule type" value="Genomic_DNA"/>
</dbReference>
<accession>A0A1W6ZWE3</accession>